<accession>Q24XL4</accession>
<keyword evidence="2" id="KW-0813">Transport</keyword>
<dbReference type="InterPro" id="IPR027417">
    <property type="entry name" value="P-loop_NTPase"/>
</dbReference>
<dbReference type="Pfam" id="PF00005">
    <property type="entry name" value="ABC_tran"/>
    <property type="match status" value="1"/>
</dbReference>
<dbReference type="GO" id="GO:0055085">
    <property type="term" value="P:transmembrane transport"/>
    <property type="evidence" value="ECO:0007669"/>
    <property type="project" value="UniProtKB-ARBA"/>
</dbReference>
<dbReference type="GO" id="GO:0005524">
    <property type="term" value="F:ATP binding"/>
    <property type="evidence" value="ECO:0007669"/>
    <property type="project" value="UniProtKB-KW"/>
</dbReference>
<evidence type="ECO:0000256" key="1">
    <source>
        <dbReference type="ARBA" id="ARBA00005417"/>
    </source>
</evidence>
<evidence type="ECO:0000256" key="2">
    <source>
        <dbReference type="ARBA" id="ARBA00022448"/>
    </source>
</evidence>
<proteinExistence type="inferred from homology"/>
<dbReference type="PANTHER" id="PTHR43776:SF7">
    <property type="entry name" value="D,D-DIPEPTIDE TRANSPORT ATP-BINDING PROTEIN DDPF-RELATED"/>
    <property type="match status" value="1"/>
</dbReference>
<dbReference type="InterPro" id="IPR003593">
    <property type="entry name" value="AAA+_ATPase"/>
</dbReference>
<comment type="similarity">
    <text evidence="1">Belongs to the ABC transporter superfamily.</text>
</comment>
<keyword evidence="7" id="KW-1185">Reference proteome</keyword>
<feature type="domain" description="ABC transporter" evidence="5">
    <location>
        <begin position="7"/>
        <end position="211"/>
    </location>
</feature>
<name>Q24XL4_DESHY</name>
<evidence type="ECO:0000256" key="4">
    <source>
        <dbReference type="ARBA" id="ARBA00022840"/>
    </source>
</evidence>
<dbReference type="InterPro" id="IPR017871">
    <property type="entry name" value="ABC_transporter-like_CS"/>
</dbReference>
<evidence type="ECO:0000259" key="5">
    <source>
        <dbReference type="PROSITE" id="PS50893"/>
    </source>
</evidence>
<evidence type="ECO:0000313" key="6">
    <source>
        <dbReference type="EMBL" id="BAE83228.1"/>
    </source>
</evidence>
<dbReference type="GO" id="GO:0016887">
    <property type="term" value="F:ATP hydrolysis activity"/>
    <property type="evidence" value="ECO:0007669"/>
    <property type="project" value="InterPro"/>
</dbReference>
<dbReference type="Gene3D" id="3.40.50.300">
    <property type="entry name" value="P-loop containing nucleotide triphosphate hydrolases"/>
    <property type="match status" value="1"/>
</dbReference>
<sequence>MLVATMLEVKDVSFRYANGPWVLHNVNLKIEDGERVALVGPSGYGKSTLAKIMAGFLRPEKGTVLLDGKPLSKGEYCPVQLVYQHPEKALNPRWKMKYSLKEAGVLDPEIMQEMGIREMWLERWPNELSGGELQRFCVIRALGERTRFLIADEMTTMLDAVNQAHIWKFLLRHADKKKLGIILITHNMYLAEQVATRIIDVPSINKISVRTEDL</sequence>
<dbReference type="eggNOG" id="COG1124">
    <property type="taxonomic scope" value="Bacteria"/>
</dbReference>
<keyword evidence="3" id="KW-0547">Nucleotide-binding</keyword>
<dbReference type="InterPro" id="IPR050319">
    <property type="entry name" value="ABC_transp_ATP-bind"/>
</dbReference>
<keyword evidence="4" id="KW-0067">ATP-binding</keyword>
<gene>
    <name evidence="6" type="ordered locus">DSY1439</name>
</gene>
<dbReference type="KEGG" id="dsy:DSY1439"/>
<organism evidence="6 7">
    <name type="scientific">Desulfitobacterium hafniense (strain Y51)</name>
    <dbReference type="NCBI Taxonomy" id="138119"/>
    <lineage>
        <taxon>Bacteria</taxon>
        <taxon>Bacillati</taxon>
        <taxon>Bacillota</taxon>
        <taxon>Clostridia</taxon>
        <taxon>Eubacteriales</taxon>
        <taxon>Desulfitobacteriaceae</taxon>
        <taxon>Desulfitobacterium</taxon>
    </lineage>
</organism>
<dbReference type="SMART" id="SM00382">
    <property type="entry name" value="AAA"/>
    <property type="match status" value="1"/>
</dbReference>
<dbReference type="HOGENOM" id="CLU_000604_1_23_9"/>
<evidence type="ECO:0000313" key="7">
    <source>
        <dbReference type="Proteomes" id="UP000001946"/>
    </source>
</evidence>
<dbReference type="PROSITE" id="PS50893">
    <property type="entry name" value="ABC_TRANSPORTER_2"/>
    <property type="match status" value="1"/>
</dbReference>
<dbReference type="PROSITE" id="PS00211">
    <property type="entry name" value="ABC_TRANSPORTER_1"/>
    <property type="match status" value="1"/>
</dbReference>
<evidence type="ECO:0000256" key="3">
    <source>
        <dbReference type="ARBA" id="ARBA00022741"/>
    </source>
</evidence>
<dbReference type="STRING" id="138119.DSY1439"/>
<reference evidence="6 7" key="1">
    <citation type="journal article" date="2006" name="J. Bacteriol.">
        <title>Complete genome sequence of the dehalorespiring bacterium Desulfitobacterium hafniense Y51 and comparison with Dehalococcoides ethenogenes 195.</title>
        <authorList>
            <person name="Nonaka H."/>
            <person name="Keresztes G."/>
            <person name="Shinoda Y."/>
            <person name="Ikenaga Y."/>
            <person name="Abe M."/>
            <person name="Naito K."/>
            <person name="Inatomi K."/>
            <person name="Furukawa K."/>
            <person name="Inui M."/>
            <person name="Yukawa H."/>
        </authorList>
    </citation>
    <scope>NUCLEOTIDE SEQUENCE [LARGE SCALE GENOMIC DNA]</scope>
    <source>
        <strain evidence="6 7">Y51</strain>
    </source>
</reference>
<dbReference type="AlphaFoldDB" id="Q24XL4"/>
<protein>
    <recommendedName>
        <fullName evidence="5">ABC transporter domain-containing protein</fullName>
    </recommendedName>
</protein>
<dbReference type="EMBL" id="AP008230">
    <property type="protein sequence ID" value="BAE83228.1"/>
    <property type="molecule type" value="Genomic_DNA"/>
</dbReference>
<dbReference type="InterPro" id="IPR003439">
    <property type="entry name" value="ABC_transporter-like_ATP-bd"/>
</dbReference>
<dbReference type="Proteomes" id="UP000001946">
    <property type="component" value="Chromosome"/>
</dbReference>
<dbReference type="SUPFAM" id="SSF52540">
    <property type="entry name" value="P-loop containing nucleoside triphosphate hydrolases"/>
    <property type="match status" value="1"/>
</dbReference>
<dbReference type="PANTHER" id="PTHR43776">
    <property type="entry name" value="TRANSPORT ATP-BINDING PROTEIN"/>
    <property type="match status" value="1"/>
</dbReference>